<keyword evidence="2" id="KW-1185">Reference proteome</keyword>
<organism evidence="2 3">
    <name type="scientific">Pyricularia grisea</name>
    <name type="common">Crabgrass-specific blast fungus</name>
    <name type="synonym">Magnaporthe grisea</name>
    <dbReference type="NCBI Taxonomy" id="148305"/>
    <lineage>
        <taxon>Eukaryota</taxon>
        <taxon>Fungi</taxon>
        <taxon>Dikarya</taxon>
        <taxon>Ascomycota</taxon>
        <taxon>Pezizomycotina</taxon>
        <taxon>Sordariomycetes</taxon>
        <taxon>Sordariomycetidae</taxon>
        <taxon>Magnaporthales</taxon>
        <taxon>Pyriculariaceae</taxon>
        <taxon>Pyricularia</taxon>
    </lineage>
</organism>
<dbReference type="GeneID" id="41959186"/>
<evidence type="ECO:0000256" key="1">
    <source>
        <dbReference type="SAM" id="MobiDB-lite"/>
    </source>
</evidence>
<feature type="region of interest" description="Disordered" evidence="1">
    <location>
        <begin position="1"/>
        <end position="27"/>
    </location>
</feature>
<accession>A0A6P8B8C1</accession>
<feature type="non-terminal residue" evidence="3">
    <location>
        <position position="114"/>
    </location>
</feature>
<protein>
    <submittedName>
        <fullName evidence="3">Uncharacterized protein</fullName>
    </submittedName>
</protein>
<evidence type="ECO:0000313" key="2">
    <source>
        <dbReference type="Proteomes" id="UP000515153"/>
    </source>
</evidence>
<dbReference type="AlphaFoldDB" id="A0A6P8B8C1"/>
<sequence>DGVVVPNHGRDHSGGDAADDGRDEQRKQLEASVNGLVAKDCLEVNGYFAERGMKAEEKDTEKANASTVSRFLKSLGGSIPSSPMRTSTQTKIAHSTAVATKSPMIWGLFQANSV</sequence>
<feature type="non-terminal residue" evidence="3">
    <location>
        <position position="1"/>
    </location>
</feature>
<reference evidence="3" key="3">
    <citation type="submission" date="2025-08" db="UniProtKB">
        <authorList>
            <consortium name="RefSeq"/>
        </authorList>
    </citation>
    <scope>IDENTIFICATION</scope>
    <source>
        <strain evidence="3">NI907</strain>
    </source>
</reference>
<evidence type="ECO:0000313" key="3">
    <source>
        <dbReference type="RefSeq" id="XP_030983393.1"/>
    </source>
</evidence>
<reference evidence="3" key="2">
    <citation type="submission" date="2019-10" db="EMBL/GenBank/DDBJ databases">
        <authorList>
            <consortium name="NCBI Genome Project"/>
        </authorList>
    </citation>
    <scope>NUCLEOTIDE SEQUENCE</scope>
    <source>
        <strain evidence="3">NI907</strain>
    </source>
</reference>
<name>A0A6P8B8C1_PYRGI</name>
<reference evidence="3" key="1">
    <citation type="journal article" date="2019" name="Mol. Biol. Evol.">
        <title>Blast fungal genomes show frequent chromosomal changes, gene gains and losses, and effector gene turnover.</title>
        <authorList>
            <person name="Gomez Luciano L.B."/>
            <person name="Jason Tsai I."/>
            <person name="Chuma I."/>
            <person name="Tosa Y."/>
            <person name="Chen Y.H."/>
            <person name="Li J.Y."/>
            <person name="Li M.Y."/>
            <person name="Jade Lu M.Y."/>
            <person name="Nakayashiki H."/>
            <person name="Li W.H."/>
        </authorList>
    </citation>
    <scope>NUCLEOTIDE SEQUENCE</scope>
    <source>
        <strain evidence="3">NI907</strain>
    </source>
</reference>
<proteinExistence type="predicted"/>
<dbReference type="KEGG" id="pgri:PgNI_04226"/>
<dbReference type="RefSeq" id="XP_030983393.1">
    <property type="nucleotide sequence ID" value="XM_031124277.1"/>
</dbReference>
<dbReference type="Proteomes" id="UP000515153">
    <property type="component" value="Unplaced"/>
</dbReference>
<feature type="compositionally biased region" description="Basic and acidic residues" evidence="1">
    <location>
        <begin position="8"/>
        <end position="27"/>
    </location>
</feature>
<gene>
    <name evidence="3" type="ORF">PgNI_04226</name>
</gene>